<keyword evidence="4" id="KW-0479">Metal-binding</keyword>
<dbReference type="EMBL" id="BARS01017596">
    <property type="protein sequence ID" value="GAF86281.1"/>
    <property type="molecule type" value="Genomic_DNA"/>
</dbReference>
<dbReference type="InterPro" id="IPR001233">
    <property type="entry name" value="RtcB"/>
</dbReference>
<dbReference type="EC" id="6.5.1.8" evidence="2"/>
<keyword evidence="7" id="KW-0464">Manganese</keyword>
<organism evidence="9">
    <name type="scientific">marine sediment metagenome</name>
    <dbReference type="NCBI Taxonomy" id="412755"/>
    <lineage>
        <taxon>unclassified sequences</taxon>
        <taxon>metagenomes</taxon>
        <taxon>ecological metagenomes</taxon>
    </lineage>
</organism>
<keyword evidence="3" id="KW-0436">Ligase</keyword>
<evidence type="ECO:0000256" key="5">
    <source>
        <dbReference type="ARBA" id="ARBA00022741"/>
    </source>
</evidence>
<dbReference type="GO" id="GO:0006396">
    <property type="term" value="P:RNA processing"/>
    <property type="evidence" value="ECO:0007669"/>
    <property type="project" value="InterPro"/>
</dbReference>
<evidence type="ECO:0000256" key="3">
    <source>
        <dbReference type="ARBA" id="ARBA00022598"/>
    </source>
</evidence>
<dbReference type="SUPFAM" id="SSF103365">
    <property type="entry name" value="Hypothetical protein PH1602"/>
    <property type="match status" value="1"/>
</dbReference>
<evidence type="ECO:0000256" key="1">
    <source>
        <dbReference type="ARBA" id="ARBA00001936"/>
    </source>
</evidence>
<evidence type="ECO:0000256" key="6">
    <source>
        <dbReference type="ARBA" id="ARBA00023134"/>
    </source>
</evidence>
<keyword evidence="6" id="KW-0342">GTP-binding</keyword>
<sequence length="266" mass="29221">YDDNAAEIFGIEKGQITIMIHSGSRGFGYQICDEYSKGMGSALTKYNISVPDRQLACAPVKSPEGQAYIGAMKCAANYAWNNRQCLMHLVREVFEKVFRKSFKDLGMDLIYDVAHNIAKFEKYNIDGKEKLLCVHRKGATRAFPPGHPDLPEKYKPIGQPVIIPGDMGRASFLLVGTQKAEETFFSTCHGAGRLMSRKGAIAACRGRSISRELAEKGIVVMAAGRGTLAEEAPEAYKNVNDVVHVVHEAGISKRVARMRPLAVIKG</sequence>
<evidence type="ECO:0000256" key="7">
    <source>
        <dbReference type="ARBA" id="ARBA00023211"/>
    </source>
</evidence>
<dbReference type="InterPro" id="IPR036025">
    <property type="entry name" value="RtcB-like_sf"/>
</dbReference>
<dbReference type="Pfam" id="PF01139">
    <property type="entry name" value="RtcB"/>
    <property type="match status" value="1"/>
</dbReference>
<comment type="cofactor">
    <cofactor evidence="1">
        <name>Mn(2+)</name>
        <dbReference type="ChEBI" id="CHEBI:29035"/>
    </cofactor>
</comment>
<dbReference type="AlphaFoldDB" id="X0TG28"/>
<dbReference type="GO" id="GO:0170057">
    <property type="term" value="F:RNA ligase (GTP) activity"/>
    <property type="evidence" value="ECO:0007669"/>
    <property type="project" value="UniProtKB-EC"/>
</dbReference>
<evidence type="ECO:0000313" key="9">
    <source>
        <dbReference type="EMBL" id="GAF86281.1"/>
    </source>
</evidence>
<dbReference type="PANTHER" id="PTHR11118">
    <property type="entry name" value="RNA-SPLICING LIGASE RTCB HOMOLOG"/>
    <property type="match status" value="1"/>
</dbReference>
<dbReference type="Gene3D" id="3.90.1860.10">
    <property type="entry name" value="tRNA-splicing ligase RtcB"/>
    <property type="match status" value="1"/>
</dbReference>
<dbReference type="PANTHER" id="PTHR11118:SF1">
    <property type="entry name" value="RNA-SPLICING LIGASE RTCB HOMOLOG"/>
    <property type="match status" value="1"/>
</dbReference>
<dbReference type="GO" id="GO:0005525">
    <property type="term" value="F:GTP binding"/>
    <property type="evidence" value="ECO:0007669"/>
    <property type="project" value="UniProtKB-KW"/>
</dbReference>
<protein>
    <recommendedName>
        <fullName evidence="2">3'-phosphate/5'-hydroxy nucleic acid ligase</fullName>
        <ecNumber evidence="2">6.5.1.8</ecNumber>
    </recommendedName>
</protein>
<evidence type="ECO:0000256" key="4">
    <source>
        <dbReference type="ARBA" id="ARBA00022723"/>
    </source>
</evidence>
<keyword evidence="5" id="KW-0547">Nucleotide-binding</keyword>
<comment type="catalytic activity">
    <reaction evidence="8">
        <text>a 3'-end 3'-phospho-ribonucleotide-RNA + a 5'-end dephospho-ribonucleoside-RNA + GTP = a ribonucleotidyl-ribonucleotide-RNA + GMP + diphosphate</text>
        <dbReference type="Rhea" id="RHEA:68076"/>
        <dbReference type="Rhea" id="RHEA-COMP:10463"/>
        <dbReference type="Rhea" id="RHEA-COMP:13936"/>
        <dbReference type="Rhea" id="RHEA-COMP:17355"/>
        <dbReference type="ChEBI" id="CHEBI:33019"/>
        <dbReference type="ChEBI" id="CHEBI:37565"/>
        <dbReference type="ChEBI" id="CHEBI:58115"/>
        <dbReference type="ChEBI" id="CHEBI:83062"/>
        <dbReference type="ChEBI" id="CHEBI:138284"/>
        <dbReference type="ChEBI" id="CHEBI:173118"/>
        <dbReference type="EC" id="6.5.1.8"/>
    </reaction>
</comment>
<accession>X0TG28</accession>
<name>X0TG28_9ZZZZ</name>
<proteinExistence type="predicted"/>
<gene>
    <name evidence="9" type="ORF">S01H1_28757</name>
</gene>
<feature type="non-terminal residue" evidence="9">
    <location>
        <position position="1"/>
    </location>
</feature>
<evidence type="ECO:0000256" key="2">
    <source>
        <dbReference type="ARBA" id="ARBA00012726"/>
    </source>
</evidence>
<dbReference type="GO" id="GO:0046872">
    <property type="term" value="F:metal ion binding"/>
    <property type="evidence" value="ECO:0007669"/>
    <property type="project" value="UniProtKB-KW"/>
</dbReference>
<comment type="caution">
    <text evidence="9">The sequence shown here is derived from an EMBL/GenBank/DDBJ whole genome shotgun (WGS) entry which is preliminary data.</text>
</comment>
<dbReference type="GO" id="GO:0003972">
    <property type="term" value="F:RNA ligase (ATP) activity"/>
    <property type="evidence" value="ECO:0007669"/>
    <property type="project" value="TreeGrafter"/>
</dbReference>
<reference evidence="9" key="1">
    <citation type="journal article" date="2014" name="Front. Microbiol.">
        <title>High frequency of phylogenetically diverse reductive dehalogenase-homologous genes in deep subseafloor sedimentary metagenomes.</title>
        <authorList>
            <person name="Kawai M."/>
            <person name="Futagami T."/>
            <person name="Toyoda A."/>
            <person name="Takaki Y."/>
            <person name="Nishi S."/>
            <person name="Hori S."/>
            <person name="Arai W."/>
            <person name="Tsubouchi T."/>
            <person name="Morono Y."/>
            <person name="Uchiyama I."/>
            <person name="Ito T."/>
            <person name="Fujiyama A."/>
            <person name="Inagaki F."/>
            <person name="Takami H."/>
        </authorList>
    </citation>
    <scope>NUCLEOTIDE SEQUENCE</scope>
    <source>
        <strain evidence="9">Expedition CK06-06</strain>
    </source>
</reference>
<evidence type="ECO:0000256" key="8">
    <source>
        <dbReference type="ARBA" id="ARBA00047746"/>
    </source>
</evidence>